<reference evidence="2 3" key="1">
    <citation type="submission" date="2019-02" db="EMBL/GenBank/DDBJ databases">
        <title>Genomic Encyclopedia of Type Strains, Phase IV (KMG-IV): sequencing the most valuable type-strain genomes for metagenomic binning, comparative biology and taxonomic classification.</title>
        <authorList>
            <person name="Goeker M."/>
        </authorList>
    </citation>
    <scope>NUCLEOTIDE SEQUENCE [LARGE SCALE GENOMIC DNA]</scope>
    <source>
        <strain evidence="2 3">DSM 43045</strain>
    </source>
</reference>
<sequence>MRRSGTWRAVLGGVMGAVVIGGVVAAVAGAQPATVERVSVASGASSIERDAGQIGAGSLDARRLHPTASPPTSHPAPAEFETADTRAESPDATVPLDVGTAPDGDAVPAPESNDVGDESFTSEQLEWLAFQQVVRDCMAGVGQEYLYWEWWRGAGTPGGMPTHLVGEARAAWELALHGDSALGAEYRWEDAGCWGYAAELLGTSN</sequence>
<dbReference type="RefSeq" id="WP_130352929.1">
    <property type="nucleotide sequence ID" value="NZ_SGWY01000002.1"/>
</dbReference>
<evidence type="ECO:0000313" key="3">
    <source>
        <dbReference type="Proteomes" id="UP000293289"/>
    </source>
</evidence>
<gene>
    <name evidence="2" type="ORF">EV187_2052</name>
</gene>
<organism evidence="2 3">
    <name type="scientific">Agromyces ramosus</name>
    <dbReference type="NCBI Taxonomy" id="33879"/>
    <lineage>
        <taxon>Bacteria</taxon>
        <taxon>Bacillati</taxon>
        <taxon>Actinomycetota</taxon>
        <taxon>Actinomycetes</taxon>
        <taxon>Micrococcales</taxon>
        <taxon>Microbacteriaceae</taxon>
        <taxon>Agromyces</taxon>
    </lineage>
</organism>
<evidence type="ECO:0000256" key="1">
    <source>
        <dbReference type="SAM" id="MobiDB-lite"/>
    </source>
</evidence>
<dbReference type="OrthoDB" id="5007610at2"/>
<proteinExistence type="predicted"/>
<comment type="caution">
    <text evidence="2">The sequence shown here is derived from an EMBL/GenBank/DDBJ whole genome shotgun (WGS) entry which is preliminary data.</text>
</comment>
<evidence type="ECO:0000313" key="2">
    <source>
        <dbReference type="EMBL" id="RZS66330.1"/>
    </source>
</evidence>
<accession>A0A4V2EZF7</accession>
<dbReference type="Proteomes" id="UP000293289">
    <property type="component" value="Unassembled WGS sequence"/>
</dbReference>
<keyword evidence="3" id="KW-1185">Reference proteome</keyword>
<feature type="region of interest" description="Disordered" evidence="1">
    <location>
        <begin position="62"/>
        <end position="117"/>
    </location>
</feature>
<dbReference type="EMBL" id="SGWY01000002">
    <property type="protein sequence ID" value="RZS66330.1"/>
    <property type="molecule type" value="Genomic_DNA"/>
</dbReference>
<dbReference type="AlphaFoldDB" id="A0A4V2EZF7"/>
<protein>
    <submittedName>
        <fullName evidence="2">Uncharacterized protein</fullName>
    </submittedName>
</protein>
<name>A0A4V2EZF7_9MICO</name>